<dbReference type="KEGG" id="vg:60327587"/>
<proteinExistence type="predicted"/>
<dbReference type="RefSeq" id="YP_009956081.1">
    <property type="nucleotide sequence ID" value="NC_051648.1"/>
</dbReference>
<evidence type="ECO:0000313" key="2">
    <source>
        <dbReference type="Proteomes" id="UP000425586"/>
    </source>
</evidence>
<reference evidence="1 2" key="1">
    <citation type="submission" date="2019-10" db="EMBL/GenBank/DDBJ databases">
        <authorList>
            <person name="Bowling-Charles T.M."/>
            <person name="Brooks R.H."/>
            <person name="Dang K.T."/>
            <person name="Darby A.T."/>
            <person name="Goings P.A."/>
            <person name="Johnson M.N."/>
            <person name="Knowles K.A."/>
            <person name="Mason M.A."/>
            <person name="Nguyen A."/>
            <person name="Tabassum A."/>
            <person name="Tran T."/>
            <person name="Webb C.J."/>
            <person name="Ross J.F."/>
            <person name="Zack K.M."/>
            <person name="Garlena R.A."/>
            <person name="Russell D.A."/>
            <person name="Pope W.H."/>
            <person name="Jacobs-Sera D."/>
            <person name="Hatfull G.F."/>
        </authorList>
    </citation>
    <scope>NUCLEOTIDE SEQUENCE [LARGE SCALE GENOMIC DNA]</scope>
</reference>
<protein>
    <submittedName>
        <fullName evidence="1">Uncharacterized protein</fullName>
    </submittedName>
</protein>
<accession>A0A649VFD5</accession>
<dbReference type="GeneID" id="60327587"/>
<dbReference type="Proteomes" id="UP000425586">
    <property type="component" value="Segment"/>
</dbReference>
<evidence type="ECO:0000313" key="1">
    <source>
        <dbReference type="EMBL" id="QGJ90839.1"/>
    </source>
</evidence>
<keyword evidence="2" id="KW-1185">Reference proteome</keyword>
<gene>
    <name evidence="1" type="primary">52</name>
    <name evidence="1" type="ORF">SEA_DONKEYKONG_52</name>
</gene>
<dbReference type="EMBL" id="MN586001">
    <property type="protein sequence ID" value="QGJ90839.1"/>
    <property type="molecule type" value="Genomic_DNA"/>
</dbReference>
<name>A0A649VFD5_9CAUD</name>
<sequence length="90" mass="10539">MTYTADDYRKAADVIESVYPNMAPTACLLRIRADRMVRTVDDEQAMELAQAMFEALHPTLKWDIVVDRRWWMAVAYTILTDGRWKRVEDA</sequence>
<organism evidence="1 2">
    <name type="scientific">Mycobacterium phage Donkeykong</name>
    <dbReference type="NCBI Taxonomy" id="2656572"/>
    <lineage>
        <taxon>Viruses</taxon>
        <taxon>Duplodnaviria</taxon>
        <taxon>Heunggongvirae</taxon>
        <taxon>Uroviricota</taxon>
        <taxon>Caudoviricetes</taxon>
        <taxon>Gracegardnervirinae</taxon>
        <taxon>Cheoctovirus</taxon>
        <taxon>Cheoctovirus donkeykong</taxon>
    </lineage>
</organism>